<dbReference type="InterPro" id="IPR002466">
    <property type="entry name" value="A_deamin"/>
</dbReference>
<accession>A0AAD1SXJ1</accession>
<dbReference type="Proteomes" id="UP001295444">
    <property type="component" value="Chromosome 09"/>
</dbReference>
<name>A0AAD1SXJ1_PELCU</name>
<dbReference type="PROSITE" id="PS50141">
    <property type="entry name" value="A_DEAMIN_EDITASE"/>
    <property type="match status" value="1"/>
</dbReference>
<dbReference type="PANTHER" id="PTHR10910">
    <property type="entry name" value="EUKARYOTE SPECIFIC DSRNA BINDING PROTEIN"/>
    <property type="match status" value="1"/>
</dbReference>
<reference evidence="2" key="1">
    <citation type="submission" date="2022-03" db="EMBL/GenBank/DDBJ databases">
        <authorList>
            <person name="Alioto T."/>
            <person name="Alioto T."/>
            <person name="Gomez Garrido J."/>
        </authorList>
    </citation>
    <scope>NUCLEOTIDE SEQUENCE</scope>
</reference>
<dbReference type="PANTHER" id="PTHR10910:SF106">
    <property type="entry name" value="ADENOSINE DEAMINASE DOMAIN-CONTAINING PROTEIN 2"/>
    <property type="match status" value="1"/>
</dbReference>
<dbReference type="GO" id="GO:0003725">
    <property type="term" value="F:double-stranded RNA binding"/>
    <property type="evidence" value="ECO:0007669"/>
    <property type="project" value="TreeGrafter"/>
</dbReference>
<evidence type="ECO:0000313" key="2">
    <source>
        <dbReference type="EMBL" id="CAH2314114.1"/>
    </source>
</evidence>
<dbReference type="Pfam" id="PF02137">
    <property type="entry name" value="A_deamin"/>
    <property type="match status" value="1"/>
</dbReference>
<proteinExistence type="predicted"/>
<dbReference type="GO" id="GO:0006382">
    <property type="term" value="P:adenosine to inosine editing"/>
    <property type="evidence" value="ECO:0007669"/>
    <property type="project" value="TreeGrafter"/>
</dbReference>
<evidence type="ECO:0000313" key="3">
    <source>
        <dbReference type="Proteomes" id="UP001295444"/>
    </source>
</evidence>
<sequence>MSFTHGQRCAALASETFTRLIDAKYSSQKEYLAAFILEKEVMNAKGEMYEVVALGTGATCFQRRQEYHGLILHDSHALVVARRALIRYLYKQLYLYHSKPLMAQEKSIFCSSGKSPLLTLKPRMFLHLYLSNSSEGYSPGCL</sequence>
<protein>
    <submittedName>
        <fullName evidence="2">Adenosine deaminase domain-containing 2</fullName>
    </submittedName>
</protein>
<keyword evidence="3" id="KW-1185">Reference proteome</keyword>
<feature type="domain" description="A to I editase" evidence="1">
    <location>
        <begin position="53"/>
        <end position="136"/>
    </location>
</feature>
<dbReference type="GO" id="GO:0006396">
    <property type="term" value="P:RNA processing"/>
    <property type="evidence" value="ECO:0007669"/>
    <property type="project" value="InterPro"/>
</dbReference>
<dbReference type="GO" id="GO:0005737">
    <property type="term" value="C:cytoplasm"/>
    <property type="evidence" value="ECO:0007669"/>
    <property type="project" value="TreeGrafter"/>
</dbReference>
<dbReference type="EMBL" id="OW240920">
    <property type="protein sequence ID" value="CAH2314114.1"/>
    <property type="molecule type" value="Genomic_DNA"/>
</dbReference>
<gene>
    <name evidence="2" type="ORF">PECUL_23A062069</name>
</gene>
<dbReference type="GO" id="GO:0003726">
    <property type="term" value="F:double-stranded RNA adenosine deaminase activity"/>
    <property type="evidence" value="ECO:0007669"/>
    <property type="project" value="TreeGrafter"/>
</dbReference>
<dbReference type="AlphaFoldDB" id="A0AAD1SXJ1"/>
<dbReference type="GO" id="GO:0005730">
    <property type="term" value="C:nucleolus"/>
    <property type="evidence" value="ECO:0007669"/>
    <property type="project" value="TreeGrafter"/>
</dbReference>
<evidence type="ECO:0000259" key="1">
    <source>
        <dbReference type="PROSITE" id="PS50141"/>
    </source>
</evidence>
<dbReference type="GO" id="GO:0008251">
    <property type="term" value="F:tRNA-specific adenosine deaminase activity"/>
    <property type="evidence" value="ECO:0007669"/>
    <property type="project" value="TreeGrafter"/>
</dbReference>
<organism evidence="2 3">
    <name type="scientific">Pelobates cultripes</name>
    <name type="common">Western spadefoot toad</name>
    <dbReference type="NCBI Taxonomy" id="61616"/>
    <lineage>
        <taxon>Eukaryota</taxon>
        <taxon>Metazoa</taxon>
        <taxon>Chordata</taxon>
        <taxon>Craniata</taxon>
        <taxon>Vertebrata</taxon>
        <taxon>Euteleostomi</taxon>
        <taxon>Amphibia</taxon>
        <taxon>Batrachia</taxon>
        <taxon>Anura</taxon>
        <taxon>Pelobatoidea</taxon>
        <taxon>Pelobatidae</taxon>
        <taxon>Pelobates</taxon>
    </lineage>
</organism>